<proteinExistence type="predicted"/>
<name>A0A8H5GA68_9AGAR</name>
<organism evidence="3 4">
    <name type="scientific">Tetrapyrgos nigripes</name>
    <dbReference type="NCBI Taxonomy" id="182062"/>
    <lineage>
        <taxon>Eukaryota</taxon>
        <taxon>Fungi</taxon>
        <taxon>Dikarya</taxon>
        <taxon>Basidiomycota</taxon>
        <taxon>Agaricomycotina</taxon>
        <taxon>Agaricomycetes</taxon>
        <taxon>Agaricomycetidae</taxon>
        <taxon>Agaricales</taxon>
        <taxon>Marasmiineae</taxon>
        <taxon>Marasmiaceae</taxon>
        <taxon>Tetrapyrgos</taxon>
    </lineage>
</organism>
<dbReference type="AlphaFoldDB" id="A0A8H5GA68"/>
<feature type="compositionally biased region" description="Polar residues" evidence="1">
    <location>
        <begin position="378"/>
        <end position="387"/>
    </location>
</feature>
<keyword evidence="4" id="KW-1185">Reference proteome</keyword>
<evidence type="ECO:0000256" key="2">
    <source>
        <dbReference type="SAM" id="Phobius"/>
    </source>
</evidence>
<feature type="region of interest" description="Disordered" evidence="1">
    <location>
        <begin position="47"/>
        <end position="146"/>
    </location>
</feature>
<keyword evidence="2" id="KW-1133">Transmembrane helix</keyword>
<dbReference type="Proteomes" id="UP000559256">
    <property type="component" value="Unassembled WGS sequence"/>
</dbReference>
<feature type="compositionally biased region" description="Polar residues" evidence="1">
    <location>
        <begin position="98"/>
        <end position="130"/>
    </location>
</feature>
<keyword evidence="2" id="KW-0812">Transmembrane</keyword>
<protein>
    <submittedName>
        <fullName evidence="3">Uncharacterized protein</fullName>
    </submittedName>
</protein>
<sequence length="446" mass="47169">MIPMSARNESATTDDRISKADADALFPNSLPTSFISSVLALPAPTVQANSLNPFPGQGFPVPTPSTRPDDGQPRHPIGQSQGQSDGEGDDDGHPPPVSITTSPRPLVTTESLSATPSQATSTITTGTAVSSDGVPEIPQSSASPSFEPLATGSVVTVITTTTSPSSSSVSSVNSSLSATSTAVSGADTGSSRNSFFSNKAAVIGTFTTAGIILLLLIAVCAFRLSHRRRLRREEKSLDMENDKIIADFAEKTLLDAQNNKPNAGSNLMDGEGARQRTRINLDDPNPNIFVTRTVTKKEIPVTQDGRNGGWTEKSKPPPESLGYGYGYGYGYNNAKTMDAPDYGNHFNTGPGPVVENQNHPNYGLTSLGSGPTSGIPYPSSSNAQGKSPYQHAKFPNPYEHTHPITHTATSWNQSSVSLSQEPMKVPDTYAYGGISHEYEGLSTRRI</sequence>
<evidence type="ECO:0000313" key="3">
    <source>
        <dbReference type="EMBL" id="KAF5361154.1"/>
    </source>
</evidence>
<evidence type="ECO:0000313" key="4">
    <source>
        <dbReference type="Proteomes" id="UP000559256"/>
    </source>
</evidence>
<keyword evidence="2" id="KW-0472">Membrane</keyword>
<dbReference type="EMBL" id="JAACJM010000042">
    <property type="protein sequence ID" value="KAF5361154.1"/>
    <property type="molecule type" value="Genomic_DNA"/>
</dbReference>
<feature type="transmembrane region" description="Helical" evidence="2">
    <location>
        <begin position="200"/>
        <end position="222"/>
    </location>
</feature>
<evidence type="ECO:0000256" key="1">
    <source>
        <dbReference type="SAM" id="MobiDB-lite"/>
    </source>
</evidence>
<gene>
    <name evidence="3" type="ORF">D9758_009094</name>
</gene>
<reference evidence="3 4" key="1">
    <citation type="journal article" date="2020" name="ISME J.">
        <title>Uncovering the hidden diversity of litter-decomposition mechanisms in mushroom-forming fungi.</title>
        <authorList>
            <person name="Floudas D."/>
            <person name="Bentzer J."/>
            <person name="Ahren D."/>
            <person name="Johansson T."/>
            <person name="Persson P."/>
            <person name="Tunlid A."/>
        </authorList>
    </citation>
    <scope>NUCLEOTIDE SEQUENCE [LARGE SCALE GENOMIC DNA]</scope>
    <source>
        <strain evidence="3 4">CBS 291.85</strain>
    </source>
</reference>
<accession>A0A8H5GA68</accession>
<feature type="region of interest" description="Disordered" evidence="1">
    <location>
        <begin position="368"/>
        <end position="388"/>
    </location>
</feature>
<comment type="caution">
    <text evidence="3">The sequence shown here is derived from an EMBL/GenBank/DDBJ whole genome shotgun (WGS) entry which is preliminary data.</text>
</comment>